<dbReference type="EMBL" id="PFEA01000006">
    <property type="protein sequence ID" value="PJE60069.1"/>
    <property type="molecule type" value="Genomic_DNA"/>
</dbReference>
<dbReference type="Pfam" id="PF10648">
    <property type="entry name" value="Gmad2"/>
    <property type="match status" value="1"/>
</dbReference>
<evidence type="ECO:0000313" key="4">
    <source>
        <dbReference type="Proteomes" id="UP000231086"/>
    </source>
</evidence>
<organism evidence="3 4">
    <name type="scientific">Candidatus Portnoybacteria bacterium CG10_big_fil_rev_8_21_14_0_10_44_7</name>
    <dbReference type="NCBI Taxonomy" id="1974816"/>
    <lineage>
        <taxon>Bacteria</taxon>
        <taxon>Candidatus Portnoyibacteriota</taxon>
    </lineage>
</organism>
<proteinExistence type="predicted"/>
<keyword evidence="1" id="KW-0812">Transmembrane</keyword>
<accession>A0A2M8KJH2</accession>
<sequence length="157" mass="17542">MNLKKIIWGMVILLLILAVFLAWYFKKNWPNDNSIPIVNNIEQSTSAPVELTDKIRVFQPTSGQKITSPLKITGEARGPWFFEATFPVVLQGQSGEALFRGYATAQSDWMTNDFVPFSATIEFSQPVAGTQGSLILRKDNPSGLLKYDEQLTVPVSF</sequence>
<protein>
    <recommendedName>
        <fullName evidence="2">Bacterial spore germination immunoglobulin-like domain-containing protein</fullName>
    </recommendedName>
</protein>
<keyword evidence="1" id="KW-1133">Transmembrane helix</keyword>
<feature type="transmembrane region" description="Helical" evidence="1">
    <location>
        <begin position="6"/>
        <end position="25"/>
    </location>
</feature>
<evidence type="ECO:0000256" key="1">
    <source>
        <dbReference type="SAM" id="Phobius"/>
    </source>
</evidence>
<feature type="domain" description="Bacterial spore germination immunoglobulin-like" evidence="2">
    <location>
        <begin position="55"/>
        <end position="142"/>
    </location>
</feature>
<dbReference type="AlphaFoldDB" id="A0A2M8KJH2"/>
<name>A0A2M8KJH2_9BACT</name>
<reference evidence="4" key="1">
    <citation type="submission" date="2017-09" db="EMBL/GenBank/DDBJ databases">
        <title>Depth-based differentiation of microbial function through sediment-hosted aquifers and enrichment of novel symbionts in the deep terrestrial subsurface.</title>
        <authorList>
            <person name="Probst A.J."/>
            <person name="Ladd B."/>
            <person name="Jarett J.K."/>
            <person name="Geller-Mcgrath D.E."/>
            <person name="Sieber C.M.K."/>
            <person name="Emerson J.B."/>
            <person name="Anantharaman K."/>
            <person name="Thomas B.C."/>
            <person name="Malmstrom R."/>
            <person name="Stieglmeier M."/>
            <person name="Klingl A."/>
            <person name="Woyke T."/>
            <person name="Ryan C.M."/>
            <person name="Banfield J.F."/>
        </authorList>
    </citation>
    <scope>NUCLEOTIDE SEQUENCE [LARGE SCALE GENOMIC DNA]</scope>
</reference>
<keyword evidence="1" id="KW-0472">Membrane</keyword>
<dbReference type="InterPro" id="IPR018911">
    <property type="entry name" value="Gmad2_Ig-like_dom"/>
</dbReference>
<dbReference type="Proteomes" id="UP000231086">
    <property type="component" value="Unassembled WGS sequence"/>
</dbReference>
<comment type="caution">
    <text evidence="3">The sequence shown here is derived from an EMBL/GenBank/DDBJ whole genome shotgun (WGS) entry which is preliminary data.</text>
</comment>
<evidence type="ECO:0000313" key="3">
    <source>
        <dbReference type="EMBL" id="PJE60069.1"/>
    </source>
</evidence>
<evidence type="ECO:0000259" key="2">
    <source>
        <dbReference type="Pfam" id="PF10648"/>
    </source>
</evidence>
<gene>
    <name evidence="3" type="ORF">COU85_00270</name>
</gene>